<dbReference type="Proteomes" id="UP000325785">
    <property type="component" value="Chromosome"/>
</dbReference>
<dbReference type="Proteomes" id="UP000051401">
    <property type="component" value="Unassembled WGS sequence"/>
</dbReference>
<dbReference type="PATRIC" id="fig|540747.5.peg.3596"/>
<dbReference type="PIRSF" id="PIRSF000103">
    <property type="entry name" value="HIBADH"/>
    <property type="match status" value="1"/>
</dbReference>
<dbReference type="Pfam" id="PF03446">
    <property type="entry name" value="NAD_binding_2"/>
    <property type="match status" value="1"/>
</dbReference>
<dbReference type="Gene3D" id="3.40.50.720">
    <property type="entry name" value="NAD(P)-binding Rossmann-like Domain"/>
    <property type="match status" value="1"/>
</dbReference>
<reference evidence="7 9" key="2">
    <citation type="submission" date="2018-08" db="EMBL/GenBank/DDBJ databases">
        <title>Genetic Globetrotter - A new plasmid hitch-hiking vast phylogenetic and geographic distances.</title>
        <authorList>
            <person name="Vollmers J."/>
            <person name="Petersen J."/>
        </authorList>
    </citation>
    <scope>NUCLEOTIDE SEQUENCE [LARGE SCALE GENOMIC DNA]</scope>
    <source>
        <strain evidence="7 9">DSM 26383</strain>
    </source>
</reference>
<feature type="domain" description="3-hydroxyisobutyrate dehydrogenase-like NAD-binding" evidence="5">
    <location>
        <begin position="168"/>
        <end position="288"/>
    </location>
</feature>
<dbReference type="Gene3D" id="1.10.1040.10">
    <property type="entry name" value="N-(1-d-carboxylethyl)-l-norvaline Dehydrogenase, domain 2"/>
    <property type="match status" value="1"/>
</dbReference>
<organism evidence="6 8">
    <name type="scientific">Roseovarius indicus</name>
    <dbReference type="NCBI Taxonomy" id="540747"/>
    <lineage>
        <taxon>Bacteria</taxon>
        <taxon>Pseudomonadati</taxon>
        <taxon>Pseudomonadota</taxon>
        <taxon>Alphaproteobacteria</taxon>
        <taxon>Rhodobacterales</taxon>
        <taxon>Roseobacteraceae</taxon>
        <taxon>Roseovarius</taxon>
    </lineage>
</organism>
<dbReference type="Pfam" id="PF14833">
    <property type="entry name" value="NAD_binding_11"/>
    <property type="match status" value="1"/>
</dbReference>
<dbReference type="GO" id="GO:0051287">
    <property type="term" value="F:NAD binding"/>
    <property type="evidence" value="ECO:0007669"/>
    <property type="project" value="InterPro"/>
</dbReference>
<dbReference type="EMBL" id="LAXI01000003">
    <property type="protein sequence ID" value="KRS18414.1"/>
    <property type="molecule type" value="Genomic_DNA"/>
</dbReference>
<evidence type="ECO:0000259" key="5">
    <source>
        <dbReference type="Pfam" id="PF14833"/>
    </source>
</evidence>
<dbReference type="GO" id="GO:0016054">
    <property type="term" value="P:organic acid catabolic process"/>
    <property type="evidence" value="ECO:0007669"/>
    <property type="project" value="UniProtKB-ARBA"/>
</dbReference>
<evidence type="ECO:0000256" key="2">
    <source>
        <dbReference type="ARBA" id="ARBA00023027"/>
    </source>
</evidence>
<dbReference type="AlphaFoldDB" id="A0A0T5PC05"/>
<dbReference type="InterPro" id="IPR029154">
    <property type="entry name" value="HIBADH-like_NADP-bd"/>
</dbReference>
<accession>A0A0T5PC05</accession>
<dbReference type="PANTHER" id="PTHR22981">
    <property type="entry name" value="3-HYDROXYISOBUTYRATE DEHYDROGENASE-RELATED"/>
    <property type="match status" value="1"/>
</dbReference>
<keyword evidence="1 7" id="KW-0560">Oxidoreductase</keyword>
<dbReference type="EC" id="1.1.1.291" evidence="7"/>
<dbReference type="InterPro" id="IPR036291">
    <property type="entry name" value="NAD(P)-bd_dom_sf"/>
</dbReference>
<proteinExistence type="predicted"/>
<dbReference type="EMBL" id="CP031598">
    <property type="protein sequence ID" value="QEW25382.1"/>
    <property type="molecule type" value="Genomic_DNA"/>
</dbReference>
<evidence type="ECO:0000259" key="4">
    <source>
        <dbReference type="Pfam" id="PF03446"/>
    </source>
</evidence>
<sequence>MTQKTKLGYIGLGQMGAAMAERLLGDDAELHVFDTSSEAMNRFTARGAIGHGSPREVADAAEVVFACLPNQGVSEAVAYGSDGVVHGSAVRVYAEMSTIGKTCMEGIADRLAKAGILAVDAPITGGPPAAREGRLAMLAAGAQEALDRVVPWLDRIGRQTYVLGQTPGQAQVMKVVNNAMMAANMVIASEGLVMGAKAGLDPDAMMEVLTAGTGQSAAATILAKAALTGGFDFGAHLSIVEKDAKLGLSEAAELDVPVETMQAATRLWDRAAQEGRGGDDFTSIIQLIEEAAGAQVRSK</sequence>
<dbReference type="STRING" id="540747.SAMN04488031_104378"/>
<dbReference type="PANTHER" id="PTHR22981:SF7">
    <property type="entry name" value="3-HYDROXYISOBUTYRATE DEHYDROGENASE, MITOCHONDRIAL"/>
    <property type="match status" value="1"/>
</dbReference>
<reference evidence="6 8" key="1">
    <citation type="submission" date="2015-04" db="EMBL/GenBank/DDBJ databases">
        <title>The draft genome sequence of Roseovarius indicus B108T.</title>
        <authorList>
            <person name="Li G."/>
            <person name="Lai Q."/>
            <person name="Shao Z."/>
            <person name="Yan P."/>
        </authorList>
    </citation>
    <scope>NUCLEOTIDE SEQUENCE [LARGE SCALE GENOMIC DNA]</scope>
    <source>
        <strain evidence="6 8">B108</strain>
    </source>
</reference>
<dbReference type="InterPro" id="IPR008927">
    <property type="entry name" value="6-PGluconate_DH-like_C_sf"/>
</dbReference>
<name>A0A0T5PC05_9RHOB</name>
<dbReference type="RefSeq" id="WP_057814399.1">
    <property type="nucleotide sequence ID" value="NZ_CP031598.1"/>
</dbReference>
<feature type="active site" evidence="3">
    <location>
        <position position="174"/>
    </location>
</feature>
<dbReference type="InterPro" id="IPR002204">
    <property type="entry name" value="3-OH-isobutyrate_DH-rel_CS"/>
</dbReference>
<dbReference type="GO" id="GO:0050661">
    <property type="term" value="F:NADP binding"/>
    <property type="evidence" value="ECO:0007669"/>
    <property type="project" value="InterPro"/>
</dbReference>
<dbReference type="PROSITE" id="PS00895">
    <property type="entry name" value="3_HYDROXYISOBUT_DH"/>
    <property type="match status" value="1"/>
</dbReference>
<feature type="domain" description="6-phosphogluconate dehydrogenase NADP-binding" evidence="4">
    <location>
        <begin position="6"/>
        <end position="164"/>
    </location>
</feature>
<evidence type="ECO:0000313" key="7">
    <source>
        <dbReference type="EMBL" id="QEW25382.1"/>
    </source>
</evidence>
<evidence type="ECO:0000256" key="3">
    <source>
        <dbReference type="PIRSR" id="PIRSR000103-1"/>
    </source>
</evidence>
<protein>
    <submittedName>
        <fullName evidence="7">2-(Hydroxymethyl)glutarate dehydrogenase</fullName>
        <ecNumber evidence="7">1.1.1.291</ecNumber>
    </submittedName>
    <submittedName>
        <fullName evidence="6">3-hydroxyisobutyrate dehydrogenase</fullName>
    </submittedName>
</protein>
<dbReference type="SUPFAM" id="SSF51735">
    <property type="entry name" value="NAD(P)-binding Rossmann-fold domains"/>
    <property type="match status" value="1"/>
</dbReference>
<dbReference type="OrthoDB" id="9812907at2"/>
<gene>
    <name evidence="7" type="primary">hgd_2</name>
    <name evidence="7" type="ORF">RIdsm_01168</name>
    <name evidence="6" type="ORF">XM52_06185</name>
</gene>
<evidence type="ECO:0000313" key="9">
    <source>
        <dbReference type="Proteomes" id="UP000325785"/>
    </source>
</evidence>
<dbReference type="InterPro" id="IPR013328">
    <property type="entry name" value="6PGD_dom2"/>
</dbReference>
<keyword evidence="8" id="KW-1185">Reference proteome</keyword>
<evidence type="ECO:0000256" key="1">
    <source>
        <dbReference type="ARBA" id="ARBA00023002"/>
    </source>
</evidence>
<evidence type="ECO:0000313" key="8">
    <source>
        <dbReference type="Proteomes" id="UP000051401"/>
    </source>
</evidence>
<dbReference type="InterPro" id="IPR006115">
    <property type="entry name" value="6PGDH_NADP-bd"/>
</dbReference>
<evidence type="ECO:0000313" key="6">
    <source>
        <dbReference type="EMBL" id="KRS18414.1"/>
    </source>
</evidence>
<keyword evidence="2" id="KW-0520">NAD</keyword>
<dbReference type="InterPro" id="IPR015815">
    <property type="entry name" value="HIBADH-related"/>
</dbReference>
<dbReference type="KEGG" id="rid:RIdsm_01168"/>
<dbReference type="SUPFAM" id="SSF48179">
    <property type="entry name" value="6-phosphogluconate dehydrogenase C-terminal domain-like"/>
    <property type="match status" value="1"/>
</dbReference>
<dbReference type="GO" id="GO:0043718">
    <property type="term" value="F:2-hydroxymethylglutarate dehydrogenase activity"/>
    <property type="evidence" value="ECO:0007669"/>
    <property type="project" value="UniProtKB-EC"/>
</dbReference>